<evidence type="ECO:0000256" key="2">
    <source>
        <dbReference type="ARBA" id="ARBA00022692"/>
    </source>
</evidence>
<evidence type="ECO:0000256" key="3">
    <source>
        <dbReference type="ARBA" id="ARBA00022989"/>
    </source>
</evidence>
<feature type="compositionally biased region" description="Basic residues" evidence="5">
    <location>
        <begin position="43"/>
        <end position="60"/>
    </location>
</feature>
<dbReference type="PROSITE" id="PS50850">
    <property type="entry name" value="MFS"/>
    <property type="match status" value="1"/>
</dbReference>
<feature type="region of interest" description="Disordered" evidence="5">
    <location>
        <begin position="569"/>
        <end position="617"/>
    </location>
</feature>
<protein>
    <submittedName>
        <fullName evidence="8">Major facilitator superfamily domain-containing protein</fullName>
    </submittedName>
</protein>
<evidence type="ECO:0000259" key="7">
    <source>
        <dbReference type="PROSITE" id="PS50850"/>
    </source>
</evidence>
<feature type="transmembrane region" description="Helical" evidence="6">
    <location>
        <begin position="232"/>
        <end position="249"/>
    </location>
</feature>
<evidence type="ECO:0000256" key="1">
    <source>
        <dbReference type="ARBA" id="ARBA00004141"/>
    </source>
</evidence>
<dbReference type="Gene3D" id="1.20.1250.20">
    <property type="entry name" value="MFS general substrate transporter like domains"/>
    <property type="match status" value="1"/>
</dbReference>
<evidence type="ECO:0000256" key="4">
    <source>
        <dbReference type="ARBA" id="ARBA00023136"/>
    </source>
</evidence>
<reference evidence="8" key="1">
    <citation type="submission" date="2023-06" db="EMBL/GenBank/DDBJ databases">
        <title>Genome-scale phylogeny and comparative genomics of the fungal order Sordariales.</title>
        <authorList>
            <consortium name="Lawrence Berkeley National Laboratory"/>
            <person name="Hensen N."/>
            <person name="Bonometti L."/>
            <person name="Westerberg I."/>
            <person name="Brannstrom I.O."/>
            <person name="Guillou S."/>
            <person name="Cros-Aarteil S."/>
            <person name="Calhoun S."/>
            <person name="Haridas S."/>
            <person name="Kuo A."/>
            <person name="Mondo S."/>
            <person name="Pangilinan J."/>
            <person name="Riley R."/>
            <person name="Labutti K."/>
            <person name="Andreopoulos B."/>
            <person name="Lipzen A."/>
            <person name="Chen C."/>
            <person name="Yanf M."/>
            <person name="Daum C."/>
            <person name="Ng V."/>
            <person name="Clum A."/>
            <person name="Steindorff A."/>
            <person name="Ohm R."/>
            <person name="Martin F."/>
            <person name="Silar P."/>
            <person name="Natvig D."/>
            <person name="Lalanne C."/>
            <person name="Gautier V."/>
            <person name="Ament-Velasquez S.L."/>
            <person name="Kruys A."/>
            <person name="Hutchinson M.I."/>
            <person name="Powell A.J."/>
            <person name="Barry K."/>
            <person name="Miller A.N."/>
            <person name="Grigoriev I.V."/>
            <person name="Debuchy R."/>
            <person name="Gladieux P."/>
            <person name="Thoren M.H."/>
            <person name="Johannesson H."/>
        </authorList>
    </citation>
    <scope>NUCLEOTIDE SEQUENCE</scope>
    <source>
        <strain evidence="8">8032-3</strain>
    </source>
</reference>
<dbReference type="EMBL" id="MU839001">
    <property type="protein sequence ID" value="KAK1770095.1"/>
    <property type="molecule type" value="Genomic_DNA"/>
</dbReference>
<evidence type="ECO:0000313" key="8">
    <source>
        <dbReference type="EMBL" id="KAK1770095.1"/>
    </source>
</evidence>
<feature type="transmembrane region" description="Helical" evidence="6">
    <location>
        <begin position="362"/>
        <end position="389"/>
    </location>
</feature>
<dbReference type="PANTHER" id="PTHR23502">
    <property type="entry name" value="MAJOR FACILITATOR SUPERFAMILY"/>
    <property type="match status" value="1"/>
</dbReference>
<feature type="transmembrane region" description="Helical" evidence="6">
    <location>
        <begin position="535"/>
        <end position="555"/>
    </location>
</feature>
<keyword evidence="3 6" id="KW-1133">Transmembrane helix</keyword>
<dbReference type="InterPro" id="IPR020846">
    <property type="entry name" value="MFS_dom"/>
</dbReference>
<dbReference type="GO" id="GO:0022857">
    <property type="term" value="F:transmembrane transporter activity"/>
    <property type="evidence" value="ECO:0007669"/>
    <property type="project" value="InterPro"/>
</dbReference>
<evidence type="ECO:0000313" key="9">
    <source>
        <dbReference type="Proteomes" id="UP001244011"/>
    </source>
</evidence>
<feature type="transmembrane region" description="Helical" evidence="6">
    <location>
        <begin position="256"/>
        <end position="275"/>
    </location>
</feature>
<dbReference type="GO" id="GO:0005886">
    <property type="term" value="C:plasma membrane"/>
    <property type="evidence" value="ECO:0007669"/>
    <property type="project" value="TreeGrafter"/>
</dbReference>
<accession>A0AAJ0C524</accession>
<feature type="transmembrane region" description="Helical" evidence="6">
    <location>
        <begin position="131"/>
        <end position="152"/>
    </location>
</feature>
<dbReference type="Pfam" id="PF07690">
    <property type="entry name" value="MFS_1"/>
    <property type="match status" value="1"/>
</dbReference>
<dbReference type="RefSeq" id="XP_060286308.1">
    <property type="nucleotide sequence ID" value="XM_060423493.1"/>
</dbReference>
<feature type="compositionally biased region" description="Low complexity" evidence="5">
    <location>
        <begin position="27"/>
        <end position="42"/>
    </location>
</feature>
<feature type="transmembrane region" description="Helical" evidence="6">
    <location>
        <begin position="164"/>
        <end position="187"/>
    </location>
</feature>
<keyword evidence="9" id="KW-1185">Reference proteome</keyword>
<dbReference type="FunFam" id="1.20.1250.20:FF:000011">
    <property type="entry name" value="MFS multidrug transporter, putative"/>
    <property type="match status" value="1"/>
</dbReference>
<feature type="region of interest" description="Disordered" evidence="5">
    <location>
        <begin position="1"/>
        <end position="76"/>
    </location>
</feature>
<name>A0AAJ0C524_9PEZI</name>
<dbReference type="InterPro" id="IPR036259">
    <property type="entry name" value="MFS_trans_sf"/>
</dbReference>
<evidence type="ECO:0000256" key="5">
    <source>
        <dbReference type="SAM" id="MobiDB-lite"/>
    </source>
</evidence>
<feature type="domain" description="Major facilitator superfamily (MFS) profile" evidence="7">
    <location>
        <begin position="133"/>
        <end position="564"/>
    </location>
</feature>
<evidence type="ECO:0000256" key="6">
    <source>
        <dbReference type="SAM" id="Phobius"/>
    </source>
</evidence>
<keyword evidence="4 6" id="KW-0472">Membrane</keyword>
<organism evidence="8 9">
    <name type="scientific">Phialemonium atrogriseum</name>
    <dbReference type="NCBI Taxonomy" id="1093897"/>
    <lineage>
        <taxon>Eukaryota</taxon>
        <taxon>Fungi</taxon>
        <taxon>Dikarya</taxon>
        <taxon>Ascomycota</taxon>
        <taxon>Pezizomycotina</taxon>
        <taxon>Sordariomycetes</taxon>
        <taxon>Sordariomycetidae</taxon>
        <taxon>Cephalothecales</taxon>
        <taxon>Cephalothecaceae</taxon>
        <taxon>Phialemonium</taxon>
    </lineage>
</organism>
<gene>
    <name evidence="8" type="ORF">QBC33DRAFT_311996</name>
</gene>
<feature type="transmembrane region" description="Helical" evidence="6">
    <location>
        <begin position="442"/>
        <end position="461"/>
    </location>
</feature>
<dbReference type="SUPFAM" id="SSF103473">
    <property type="entry name" value="MFS general substrate transporter"/>
    <property type="match status" value="1"/>
</dbReference>
<feature type="transmembrane region" description="Helical" evidence="6">
    <location>
        <begin position="199"/>
        <end position="220"/>
    </location>
</feature>
<dbReference type="AlphaFoldDB" id="A0AAJ0C524"/>
<dbReference type="CDD" id="cd17323">
    <property type="entry name" value="MFS_Tpo1_MDR_like"/>
    <property type="match status" value="1"/>
</dbReference>
<feature type="compositionally biased region" description="Basic and acidic residues" evidence="5">
    <location>
        <begin position="599"/>
        <end position="609"/>
    </location>
</feature>
<sequence>MDEALPAPQPTHSSPTIPPEHNLHYATTTTTTPSGSHPAAHAPPHHRASTSSSHRARRSSSTKAARDPNLDINLPYRTLTSGANLDEYRVQTAAGEIPGPAPAPGGRQYKLVTFLPDDPENPKNWSKAYKWYCTMVVALTCFVVAFASSVITADVGGVVEEFGVSYEVALVSISVFVVGFGVGPMVFAPLSEVFGRRVIYGSTLFMAVIFIIPCAVAKNIETLLICRAIDGIAFSAPMTLVGGTLADLWRNEERGVPMAAFSAAPFIGPAIGPLVGGFLADAKGWRWLYWIQLILAAAVWILITFTVPETYTPTILARRAKKLRKETGESDHVTEQDLDMRPLTERLGIFLIRPFQLLFRELIVFLISIYMSVLYGLLYMFFVAFPIIYQKGKGYSAGKTGLMFIPVAVGVLLSAVCSPIVNKHYLTLVRKHNGHPPAEARLVPMMLSCWLIPIGLFIFAWSSYPQLSWAGPAMGGFPVGFGFIFLYNSANNYMVDSYQHQAASALAAKTFIRSFWGAAVVLFTEQMYDRLGDQWASSLLAFISLACCAIPFLFWRYGAKIRERSKYAYSGDDEGTGSAASSSEDDVEKGKGAPADPEQLVHDEEDLRRARSYVSNP</sequence>
<feature type="transmembrane region" description="Helical" evidence="6">
    <location>
        <begin position="467"/>
        <end position="490"/>
    </location>
</feature>
<proteinExistence type="predicted"/>
<dbReference type="Proteomes" id="UP001244011">
    <property type="component" value="Unassembled WGS sequence"/>
</dbReference>
<feature type="transmembrane region" description="Helical" evidence="6">
    <location>
        <begin position="502"/>
        <end position="523"/>
    </location>
</feature>
<dbReference type="PANTHER" id="PTHR23502:SF48">
    <property type="entry name" value="MULTIDRUG TRANSPORTER, PUTATIVE (AFU_ORTHOLOGUE AFUA_5G02700)-RELATED"/>
    <property type="match status" value="1"/>
</dbReference>
<feature type="transmembrane region" description="Helical" evidence="6">
    <location>
        <begin position="287"/>
        <end position="308"/>
    </location>
</feature>
<comment type="caution">
    <text evidence="8">The sequence shown here is derived from an EMBL/GenBank/DDBJ whole genome shotgun (WGS) entry which is preliminary data.</text>
</comment>
<keyword evidence="2 6" id="KW-0812">Transmembrane</keyword>
<feature type="transmembrane region" description="Helical" evidence="6">
    <location>
        <begin position="401"/>
        <end position="421"/>
    </location>
</feature>
<comment type="subcellular location">
    <subcellularLocation>
        <location evidence="1">Membrane</location>
        <topology evidence="1">Multi-pass membrane protein</topology>
    </subcellularLocation>
</comment>
<dbReference type="GeneID" id="85306680"/>
<dbReference type="InterPro" id="IPR011701">
    <property type="entry name" value="MFS"/>
</dbReference>